<evidence type="ECO:0000259" key="5">
    <source>
        <dbReference type="PROSITE" id="PS51192"/>
    </source>
</evidence>
<dbReference type="InterPro" id="IPR027417">
    <property type="entry name" value="P-loop_NTPase"/>
</dbReference>
<dbReference type="GO" id="GO:0005829">
    <property type="term" value="C:cytosol"/>
    <property type="evidence" value="ECO:0007669"/>
    <property type="project" value="TreeGrafter"/>
</dbReference>
<feature type="domain" description="Helicase ATP-binding" evidence="5">
    <location>
        <begin position="35"/>
        <end position="122"/>
    </location>
</feature>
<evidence type="ECO:0000313" key="7">
    <source>
        <dbReference type="EMBL" id="SVC13492.1"/>
    </source>
</evidence>
<keyword evidence="4" id="KW-0067">ATP-binding</keyword>
<dbReference type="GO" id="GO:0005524">
    <property type="term" value="F:ATP binding"/>
    <property type="evidence" value="ECO:0007669"/>
    <property type="project" value="UniProtKB-KW"/>
</dbReference>
<dbReference type="Pfam" id="PF00270">
    <property type="entry name" value="DEAD"/>
    <property type="match status" value="1"/>
</dbReference>
<sequence>MTSPTFAELGVPTNICQALDARGITSPFAIQAATIVDAMDGRDVCGRAPTGSGKTLAFGIPLVVSVGRAETRRPRGLVLAPTRELAEQIRTELRSFAGKVRVGVVYGGVGYGPQLKALRDGV</sequence>
<accession>A0A382JQ92</accession>
<organism evidence="7">
    <name type="scientific">marine metagenome</name>
    <dbReference type="NCBI Taxonomy" id="408172"/>
    <lineage>
        <taxon>unclassified sequences</taxon>
        <taxon>metagenomes</taxon>
        <taxon>ecological metagenomes</taxon>
    </lineage>
</organism>
<reference evidence="7" key="1">
    <citation type="submission" date="2018-05" db="EMBL/GenBank/DDBJ databases">
        <authorList>
            <person name="Lanie J.A."/>
            <person name="Ng W.-L."/>
            <person name="Kazmierczak K.M."/>
            <person name="Andrzejewski T.M."/>
            <person name="Davidsen T.M."/>
            <person name="Wayne K.J."/>
            <person name="Tettelin H."/>
            <person name="Glass J.I."/>
            <person name="Rusch D."/>
            <person name="Podicherti R."/>
            <person name="Tsui H.-C.T."/>
            <person name="Winkler M.E."/>
        </authorList>
    </citation>
    <scope>NUCLEOTIDE SEQUENCE</scope>
</reference>
<dbReference type="InterPro" id="IPR011545">
    <property type="entry name" value="DEAD/DEAH_box_helicase_dom"/>
</dbReference>
<name>A0A382JQ92_9ZZZZ</name>
<dbReference type="AlphaFoldDB" id="A0A382JQ92"/>
<evidence type="ECO:0000256" key="3">
    <source>
        <dbReference type="ARBA" id="ARBA00022806"/>
    </source>
</evidence>
<keyword evidence="1" id="KW-0547">Nucleotide-binding</keyword>
<evidence type="ECO:0008006" key="8">
    <source>
        <dbReference type="Google" id="ProtNLM"/>
    </source>
</evidence>
<evidence type="ECO:0000259" key="6">
    <source>
        <dbReference type="PROSITE" id="PS51195"/>
    </source>
</evidence>
<dbReference type="InterPro" id="IPR014014">
    <property type="entry name" value="RNA_helicase_DEAD_Q_motif"/>
</dbReference>
<keyword evidence="3" id="KW-0347">Helicase</keyword>
<dbReference type="GO" id="GO:0016787">
    <property type="term" value="F:hydrolase activity"/>
    <property type="evidence" value="ECO:0007669"/>
    <property type="project" value="UniProtKB-KW"/>
</dbReference>
<evidence type="ECO:0000256" key="1">
    <source>
        <dbReference type="ARBA" id="ARBA00022741"/>
    </source>
</evidence>
<proteinExistence type="predicted"/>
<dbReference type="InterPro" id="IPR014001">
    <property type="entry name" value="Helicase_ATP-bd"/>
</dbReference>
<dbReference type="GO" id="GO:0003676">
    <property type="term" value="F:nucleic acid binding"/>
    <property type="evidence" value="ECO:0007669"/>
    <property type="project" value="InterPro"/>
</dbReference>
<dbReference type="InterPro" id="IPR050079">
    <property type="entry name" value="DEAD_box_RNA_helicase"/>
</dbReference>
<keyword evidence="2" id="KW-0378">Hydrolase</keyword>
<dbReference type="SUPFAM" id="SSF52540">
    <property type="entry name" value="P-loop containing nucleoside triphosphate hydrolases"/>
    <property type="match status" value="1"/>
</dbReference>
<dbReference type="GO" id="GO:0003724">
    <property type="term" value="F:RNA helicase activity"/>
    <property type="evidence" value="ECO:0007669"/>
    <property type="project" value="InterPro"/>
</dbReference>
<evidence type="ECO:0000256" key="4">
    <source>
        <dbReference type="ARBA" id="ARBA00022840"/>
    </source>
</evidence>
<dbReference type="PANTHER" id="PTHR47959">
    <property type="entry name" value="ATP-DEPENDENT RNA HELICASE RHLE-RELATED"/>
    <property type="match status" value="1"/>
</dbReference>
<dbReference type="PANTHER" id="PTHR47959:SF13">
    <property type="entry name" value="ATP-DEPENDENT RNA HELICASE RHLE"/>
    <property type="match status" value="1"/>
</dbReference>
<dbReference type="PROSITE" id="PS51192">
    <property type="entry name" value="HELICASE_ATP_BIND_1"/>
    <property type="match status" value="1"/>
</dbReference>
<protein>
    <recommendedName>
        <fullName evidence="8">Helicase ATP-binding domain-containing protein</fullName>
    </recommendedName>
</protein>
<dbReference type="Gene3D" id="3.40.50.300">
    <property type="entry name" value="P-loop containing nucleotide triphosphate hydrolases"/>
    <property type="match status" value="1"/>
</dbReference>
<dbReference type="EMBL" id="UINC01075376">
    <property type="protein sequence ID" value="SVC13492.1"/>
    <property type="molecule type" value="Genomic_DNA"/>
</dbReference>
<gene>
    <name evidence="7" type="ORF">METZ01_LOCUS266346</name>
</gene>
<evidence type="ECO:0000256" key="2">
    <source>
        <dbReference type="ARBA" id="ARBA00022801"/>
    </source>
</evidence>
<feature type="domain" description="DEAD-box RNA helicase Q" evidence="6">
    <location>
        <begin position="4"/>
        <end position="32"/>
    </location>
</feature>
<feature type="non-terminal residue" evidence="7">
    <location>
        <position position="122"/>
    </location>
</feature>
<dbReference type="PROSITE" id="PS51195">
    <property type="entry name" value="Q_MOTIF"/>
    <property type="match status" value="1"/>
</dbReference>